<reference evidence="1 2" key="1">
    <citation type="submission" date="2018-04" db="EMBL/GenBank/DDBJ databases">
        <title>Genomic Encyclopedia of Archaeal and Bacterial Type Strains, Phase II (KMG-II): from individual species to whole genera.</title>
        <authorList>
            <person name="Goeker M."/>
        </authorList>
    </citation>
    <scope>NUCLEOTIDE SEQUENCE [LARGE SCALE GENOMIC DNA]</scope>
    <source>
        <strain evidence="1 2">DSM 29955</strain>
    </source>
</reference>
<evidence type="ECO:0000313" key="1">
    <source>
        <dbReference type="EMBL" id="PUB14294.1"/>
    </source>
</evidence>
<gene>
    <name evidence="1" type="ORF">C8N45_106168</name>
</gene>
<comment type="caution">
    <text evidence="1">The sequence shown here is derived from an EMBL/GenBank/DDBJ whole genome shotgun (WGS) entry which is preliminary data.</text>
</comment>
<keyword evidence="2" id="KW-1185">Reference proteome</keyword>
<dbReference type="Proteomes" id="UP000244523">
    <property type="component" value="Unassembled WGS sequence"/>
</dbReference>
<sequence>MNTPYTTERFSGLSAVFDDILATHPGMWGCPLRLPTV</sequence>
<name>A0A2T6KG70_9RHOB</name>
<dbReference type="AlphaFoldDB" id="A0A2T6KG70"/>
<protein>
    <submittedName>
        <fullName evidence="1">Uncharacterized protein</fullName>
    </submittedName>
</protein>
<evidence type="ECO:0000313" key="2">
    <source>
        <dbReference type="Proteomes" id="UP000244523"/>
    </source>
</evidence>
<accession>A0A2T6KG70</accession>
<organism evidence="1 2">
    <name type="scientific">Yoonia sediminilitoris</name>
    <dbReference type="NCBI Taxonomy" id="1286148"/>
    <lineage>
        <taxon>Bacteria</taxon>
        <taxon>Pseudomonadati</taxon>
        <taxon>Pseudomonadota</taxon>
        <taxon>Alphaproteobacteria</taxon>
        <taxon>Rhodobacterales</taxon>
        <taxon>Paracoccaceae</taxon>
        <taxon>Yoonia</taxon>
    </lineage>
</organism>
<proteinExistence type="predicted"/>
<dbReference type="EMBL" id="QBUD01000006">
    <property type="protein sequence ID" value="PUB14294.1"/>
    <property type="molecule type" value="Genomic_DNA"/>
</dbReference>